<dbReference type="InterPro" id="IPR057225">
    <property type="entry name" value="DUF7903"/>
</dbReference>
<proteinExistence type="predicted"/>
<comment type="caution">
    <text evidence="2">The sequence shown here is derived from an EMBL/GenBank/DDBJ whole genome shotgun (WGS) entry which is preliminary data.</text>
</comment>
<organism evidence="2 3">
    <name type="scientific">Malus domestica</name>
    <name type="common">Apple</name>
    <name type="synonym">Pyrus malus</name>
    <dbReference type="NCBI Taxonomy" id="3750"/>
    <lineage>
        <taxon>Eukaryota</taxon>
        <taxon>Viridiplantae</taxon>
        <taxon>Streptophyta</taxon>
        <taxon>Embryophyta</taxon>
        <taxon>Tracheophyta</taxon>
        <taxon>Spermatophyta</taxon>
        <taxon>Magnoliopsida</taxon>
        <taxon>eudicotyledons</taxon>
        <taxon>Gunneridae</taxon>
        <taxon>Pentapetalae</taxon>
        <taxon>rosids</taxon>
        <taxon>fabids</taxon>
        <taxon>Rosales</taxon>
        <taxon>Rosaceae</taxon>
        <taxon>Amygdaloideae</taxon>
        <taxon>Maleae</taxon>
        <taxon>Malus</taxon>
    </lineage>
</organism>
<dbReference type="Pfam" id="PF25475">
    <property type="entry name" value="DUF7903"/>
    <property type="match status" value="2"/>
</dbReference>
<keyword evidence="3" id="KW-1185">Reference proteome</keyword>
<protein>
    <recommendedName>
        <fullName evidence="1">DUF7903 domain-containing protein</fullName>
    </recommendedName>
</protein>
<accession>A0A498IKM8</accession>
<gene>
    <name evidence="2" type="ORF">DVH24_036873</name>
</gene>
<name>A0A498IKM8_MALDO</name>
<evidence type="ECO:0000313" key="3">
    <source>
        <dbReference type="Proteomes" id="UP000290289"/>
    </source>
</evidence>
<sequence>MLCTNKIVTAFADDEIQSIRDVISLAILDSNVKGGLIWPLGKAFSGGRYNVVVIWHTITTNENPSLKLKLRHANRFDFTTSAGETSWEVRLFLKMLISKLQEENVEVGLISDMLQENVNASSTMAYVPPHRRHSKESERPLPTPELLAPQFKKNSNDKQYNKSNVGWSGKVVYADNSTHRWCAIPLDDENQFPSFVNLEPVALESAEQTIGKNRVALINTSLNNEGSEVKWNLPRSPWESITENVLEDLLSAFKDMRNEMKSAKSKEEYPTLVAKVGKVLFHRSPSVNGASIRKELCTEILKQWRRSFYTNTPVSYKERIVNEVVPKIGVDFKDEEDIYEVQLSDSTKPDLPFSCKCRIKFSPVRNMVMDISCTTKNLDLRLMLCTKKLVADLTDDEMQSITDLINSAILDPNVKGGLRWPLGKESSGDRYRVVTVWHVIANTYRNSSLTLKVKHADRFDFRTLTGEASWWTSLVLENVVSKLQVNTAFSPGQFLLVHVLK</sequence>
<dbReference type="EMBL" id="RDQH01000338">
    <property type="protein sequence ID" value="RXH82532.1"/>
    <property type="molecule type" value="Genomic_DNA"/>
</dbReference>
<evidence type="ECO:0000313" key="2">
    <source>
        <dbReference type="EMBL" id="RXH82532.1"/>
    </source>
</evidence>
<evidence type="ECO:0000259" key="1">
    <source>
        <dbReference type="Pfam" id="PF25475"/>
    </source>
</evidence>
<dbReference type="AlphaFoldDB" id="A0A498IKM8"/>
<dbReference type="PANTHER" id="PTHR35481:SF1">
    <property type="entry name" value="DNA-DIRECTED RNA POLYMERASE SUBUNIT ALPHA"/>
    <property type="match status" value="1"/>
</dbReference>
<feature type="domain" description="DUF7903" evidence="1">
    <location>
        <begin position="1"/>
        <end position="118"/>
    </location>
</feature>
<feature type="domain" description="DUF7903" evidence="1">
    <location>
        <begin position="167"/>
        <end position="486"/>
    </location>
</feature>
<dbReference type="PANTHER" id="PTHR35481">
    <property type="entry name" value="DNA-DIRECTED RNA POLYMERASE SUBUNIT ALPHA"/>
    <property type="match status" value="1"/>
</dbReference>
<dbReference type="Proteomes" id="UP000290289">
    <property type="component" value="Chromosome 12"/>
</dbReference>
<reference evidence="2 3" key="1">
    <citation type="submission" date="2018-10" db="EMBL/GenBank/DDBJ databases">
        <title>A high-quality apple genome assembly.</title>
        <authorList>
            <person name="Hu J."/>
        </authorList>
    </citation>
    <scope>NUCLEOTIDE SEQUENCE [LARGE SCALE GENOMIC DNA]</scope>
    <source>
        <strain evidence="3">cv. HFTH1</strain>
        <tissue evidence="2">Young leaf</tissue>
    </source>
</reference>